<dbReference type="RefSeq" id="WP_249737035.1">
    <property type="nucleotide sequence ID" value="NZ_JAKNCJ010000002.1"/>
</dbReference>
<feature type="transmembrane region" description="Helical" evidence="5">
    <location>
        <begin position="48"/>
        <end position="71"/>
    </location>
</feature>
<comment type="subcellular location">
    <subcellularLocation>
        <location evidence="1">Cell membrane</location>
        <topology evidence="1">Multi-pass membrane protein</topology>
    </subcellularLocation>
</comment>
<dbReference type="PROSITE" id="PS50850">
    <property type="entry name" value="MFS"/>
    <property type="match status" value="1"/>
</dbReference>
<dbReference type="EMBL" id="JAKNCJ010000002">
    <property type="protein sequence ID" value="MCL6422926.1"/>
    <property type="molecule type" value="Genomic_DNA"/>
</dbReference>
<feature type="transmembrane region" description="Helical" evidence="5">
    <location>
        <begin position="14"/>
        <end position="36"/>
    </location>
</feature>
<gene>
    <name evidence="7" type="ORF">Bequi_05910</name>
</gene>
<evidence type="ECO:0000256" key="1">
    <source>
        <dbReference type="ARBA" id="ARBA00004651"/>
    </source>
</evidence>
<feature type="domain" description="Major facilitator superfamily (MFS) profile" evidence="6">
    <location>
        <begin position="1"/>
        <end position="117"/>
    </location>
</feature>
<keyword evidence="3 5" id="KW-1133">Transmembrane helix</keyword>
<keyword evidence="2 5" id="KW-0812">Transmembrane</keyword>
<dbReference type="Gene3D" id="1.20.1250.20">
    <property type="entry name" value="MFS general substrate transporter like domains"/>
    <property type="match status" value="1"/>
</dbReference>
<evidence type="ECO:0000313" key="8">
    <source>
        <dbReference type="Proteomes" id="UP001203761"/>
    </source>
</evidence>
<accession>A0ABT0QZ56</accession>
<evidence type="ECO:0000259" key="6">
    <source>
        <dbReference type="PROSITE" id="PS50850"/>
    </source>
</evidence>
<evidence type="ECO:0000256" key="3">
    <source>
        <dbReference type="ARBA" id="ARBA00022989"/>
    </source>
</evidence>
<proteinExistence type="predicted"/>
<organism evidence="7 8">
    <name type="scientific">Brachybacterium equifaecis</name>
    <dbReference type="NCBI Taxonomy" id="2910770"/>
    <lineage>
        <taxon>Bacteria</taxon>
        <taxon>Bacillati</taxon>
        <taxon>Actinomycetota</taxon>
        <taxon>Actinomycetes</taxon>
        <taxon>Micrococcales</taxon>
        <taxon>Dermabacteraceae</taxon>
        <taxon>Brachybacterium</taxon>
    </lineage>
</organism>
<dbReference type="InterPro" id="IPR020846">
    <property type="entry name" value="MFS_dom"/>
</dbReference>
<dbReference type="SUPFAM" id="SSF103473">
    <property type="entry name" value="MFS general substrate transporter"/>
    <property type="match status" value="1"/>
</dbReference>
<evidence type="ECO:0000313" key="7">
    <source>
        <dbReference type="EMBL" id="MCL6422926.1"/>
    </source>
</evidence>
<keyword evidence="8" id="KW-1185">Reference proteome</keyword>
<protein>
    <recommendedName>
        <fullName evidence="6">Major facilitator superfamily (MFS) profile domain-containing protein</fullName>
    </recommendedName>
</protein>
<comment type="caution">
    <text evidence="7">The sequence shown here is derived from an EMBL/GenBank/DDBJ whole genome shotgun (WGS) entry which is preliminary data.</text>
</comment>
<feature type="transmembrane region" description="Helical" evidence="5">
    <location>
        <begin position="77"/>
        <end position="95"/>
    </location>
</feature>
<evidence type="ECO:0000256" key="4">
    <source>
        <dbReference type="ARBA" id="ARBA00023136"/>
    </source>
</evidence>
<keyword evidence="4 5" id="KW-0472">Membrane</keyword>
<reference evidence="7" key="1">
    <citation type="submission" date="2022-02" db="EMBL/GenBank/DDBJ databases">
        <authorList>
            <person name="Lee M."/>
            <person name="Kim S.-J."/>
            <person name="Jung M.-Y."/>
        </authorList>
    </citation>
    <scope>NUCLEOTIDE SEQUENCE</scope>
    <source>
        <strain evidence="7">JHP9</strain>
    </source>
</reference>
<evidence type="ECO:0000256" key="2">
    <source>
        <dbReference type="ARBA" id="ARBA00022692"/>
    </source>
</evidence>
<evidence type="ECO:0000256" key="5">
    <source>
        <dbReference type="SAM" id="Phobius"/>
    </source>
</evidence>
<name>A0ABT0QZ56_9MICO</name>
<sequence>MAIALFSQEFWPLLIAHFLYALSVPAHAAALGGYLFGRVPERMQGRVIAANTFAVGIPVALTGTLAGLLLAVADVRVGLGTGLFFIALPLLLMLLDRFIAAIPKPSQWDEGAEVASA</sequence>
<dbReference type="InterPro" id="IPR036259">
    <property type="entry name" value="MFS_trans_sf"/>
</dbReference>
<dbReference type="Proteomes" id="UP001203761">
    <property type="component" value="Unassembled WGS sequence"/>
</dbReference>